<dbReference type="Pfam" id="PF22252">
    <property type="entry name" value="PNGase_F-II_N"/>
    <property type="match status" value="1"/>
</dbReference>
<evidence type="ECO:0008006" key="4">
    <source>
        <dbReference type="Google" id="ProtNLM"/>
    </source>
</evidence>
<gene>
    <name evidence="2" type="ORF">A4H97_11340</name>
</gene>
<sequence length="301" mass="34468">MKRTHLFFALLITLFTALSATAQEGEPVQVTVTYQFIHINDTNHRENPIKENLSLCVGEHSSKYTNAINEVYLWKSVQAKRMMPTVPPEKRYVAKGTPPAFVYGPGYTYDCLFQYQKDKKLYKVAQVGAIYYLIESPLPKINWKLDKETRTIGDYTCQKAVGDFAGRTYTAWFTTALPFRSGPWKLNGLPGLILEASDSRNEVSFLYKTISKDTAYRDTELIYKDDLVKAGEKAYEHAFDTYLNDPMGVVIAQRPDVQKVRLAFIDSTGKLVADEKAQVKLEQYRKERNANYNNPLELKKQ</sequence>
<proteinExistence type="predicted"/>
<accession>A0A1V9E9J2</accession>
<evidence type="ECO:0000256" key="1">
    <source>
        <dbReference type="SAM" id="SignalP"/>
    </source>
</evidence>
<reference evidence="3" key="1">
    <citation type="submission" date="2016-04" db="EMBL/GenBank/DDBJ databases">
        <authorList>
            <person name="Chen L."/>
            <person name="Zhuang W."/>
            <person name="Wang G."/>
        </authorList>
    </citation>
    <scope>NUCLEOTIDE SEQUENCE [LARGE SCALE GENOMIC DNA]</scope>
    <source>
        <strain evidence="3">17621</strain>
    </source>
</reference>
<evidence type="ECO:0000313" key="3">
    <source>
        <dbReference type="Proteomes" id="UP000192610"/>
    </source>
</evidence>
<dbReference type="EMBL" id="LVXG01000056">
    <property type="protein sequence ID" value="OQP42752.1"/>
    <property type="molecule type" value="Genomic_DNA"/>
</dbReference>
<keyword evidence="1" id="KW-0732">Signal</keyword>
<dbReference type="OrthoDB" id="1440774at2"/>
<dbReference type="Proteomes" id="UP000192610">
    <property type="component" value="Unassembled WGS sequence"/>
</dbReference>
<feature type="signal peptide" evidence="1">
    <location>
        <begin position="1"/>
        <end position="22"/>
    </location>
</feature>
<organism evidence="2 3">
    <name type="scientific">Niastella yeongjuensis</name>
    <dbReference type="NCBI Taxonomy" id="354355"/>
    <lineage>
        <taxon>Bacteria</taxon>
        <taxon>Pseudomonadati</taxon>
        <taxon>Bacteroidota</taxon>
        <taxon>Chitinophagia</taxon>
        <taxon>Chitinophagales</taxon>
        <taxon>Chitinophagaceae</taxon>
        <taxon>Niastella</taxon>
    </lineage>
</organism>
<dbReference type="InterPro" id="IPR005901">
    <property type="entry name" value="GLPGLI"/>
</dbReference>
<dbReference type="RefSeq" id="WP_081203167.1">
    <property type="nucleotide sequence ID" value="NZ_FOCZ01000005.1"/>
</dbReference>
<comment type="caution">
    <text evidence="2">The sequence shown here is derived from an EMBL/GenBank/DDBJ whole genome shotgun (WGS) entry which is preliminary data.</text>
</comment>
<name>A0A1V9E9J2_9BACT</name>
<dbReference type="STRING" id="354355.SAMN05660816_02935"/>
<protein>
    <recommendedName>
        <fullName evidence="4">GLPGLI family protein</fullName>
    </recommendedName>
</protein>
<feature type="chain" id="PRO_5010703110" description="GLPGLI family protein" evidence="1">
    <location>
        <begin position="23"/>
        <end position="301"/>
    </location>
</feature>
<keyword evidence="3" id="KW-1185">Reference proteome</keyword>
<dbReference type="NCBIfam" id="TIGR01200">
    <property type="entry name" value="GLPGLI"/>
    <property type="match status" value="1"/>
</dbReference>
<evidence type="ECO:0000313" key="2">
    <source>
        <dbReference type="EMBL" id="OQP42752.1"/>
    </source>
</evidence>
<dbReference type="AlphaFoldDB" id="A0A1V9E9J2"/>